<protein>
    <submittedName>
        <fullName evidence="1">Uncharacterized protein</fullName>
    </submittedName>
</protein>
<name>A0ABP7J566_9PSEU</name>
<reference evidence="2" key="1">
    <citation type="journal article" date="2019" name="Int. J. Syst. Evol. Microbiol.">
        <title>The Global Catalogue of Microorganisms (GCM) 10K type strain sequencing project: providing services to taxonomists for standard genome sequencing and annotation.</title>
        <authorList>
            <consortium name="The Broad Institute Genomics Platform"/>
            <consortium name="The Broad Institute Genome Sequencing Center for Infectious Disease"/>
            <person name="Wu L."/>
            <person name="Ma J."/>
        </authorList>
    </citation>
    <scope>NUCLEOTIDE SEQUENCE [LARGE SCALE GENOMIC DNA]</scope>
    <source>
        <strain evidence="2">JCM 17017</strain>
    </source>
</reference>
<comment type="caution">
    <text evidence="1">The sequence shown here is derived from an EMBL/GenBank/DDBJ whole genome shotgun (WGS) entry which is preliminary data.</text>
</comment>
<gene>
    <name evidence="1" type="ORF">GCM10022380_61120</name>
</gene>
<evidence type="ECO:0000313" key="2">
    <source>
        <dbReference type="Proteomes" id="UP001501624"/>
    </source>
</evidence>
<dbReference type="EMBL" id="BAABCM010000010">
    <property type="protein sequence ID" value="GAA3834571.1"/>
    <property type="molecule type" value="Genomic_DNA"/>
</dbReference>
<dbReference type="Proteomes" id="UP001501624">
    <property type="component" value="Unassembled WGS sequence"/>
</dbReference>
<keyword evidence="2" id="KW-1185">Reference proteome</keyword>
<proteinExistence type="predicted"/>
<accession>A0ABP7J566</accession>
<organism evidence="1 2">
    <name type="scientific">Amycolatopsis tucumanensis</name>
    <dbReference type="NCBI Taxonomy" id="401106"/>
    <lineage>
        <taxon>Bacteria</taxon>
        <taxon>Bacillati</taxon>
        <taxon>Actinomycetota</taxon>
        <taxon>Actinomycetes</taxon>
        <taxon>Pseudonocardiales</taxon>
        <taxon>Pseudonocardiaceae</taxon>
        <taxon>Amycolatopsis</taxon>
    </lineage>
</organism>
<sequence>MSSSYGGSSGALLEVDDGSLDPVVVVTGVVVVPGVLVRLGRLVVLVAEDVALVVSADELGADVSVLSGAADVVVVTSGVVLSSASAAGAVVRVISAPLITAAARRPKGLRKVTPWCCSERAVTPTALGARVITLLAEGLA</sequence>
<evidence type="ECO:0000313" key="1">
    <source>
        <dbReference type="EMBL" id="GAA3834571.1"/>
    </source>
</evidence>